<feature type="active site" description="Charge relay system" evidence="6">
    <location>
        <position position="347"/>
    </location>
</feature>
<proteinExistence type="inferred from homology"/>
<dbReference type="SUPFAM" id="SSF52743">
    <property type="entry name" value="Subtilisin-like"/>
    <property type="match status" value="1"/>
</dbReference>
<evidence type="ECO:0000256" key="3">
    <source>
        <dbReference type="ARBA" id="ARBA00022723"/>
    </source>
</evidence>
<dbReference type="InterPro" id="IPR050131">
    <property type="entry name" value="Peptidase_S8_subtilisin-like"/>
</dbReference>
<feature type="region of interest" description="Disordered" evidence="8">
    <location>
        <begin position="112"/>
        <end position="132"/>
    </location>
</feature>
<dbReference type="InterPro" id="IPR034202">
    <property type="entry name" value="Subtilisin_Carlsberg-like"/>
</dbReference>
<dbReference type="GO" id="GO:0046872">
    <property type="term" value="F:metal ion binding"/>
    <property type="evidence" value="ECO:0007669"/>
    <property type="project" value="UniProtKB-KW"/>
</dbReference>
<evidence type="ECO:0000256" key="4">
    <source>
        <dbReference type="ARBA" id="ARBA00022801"/>
    </source>
</evidence>
<dbReference type="PROSITE" id="PS00137">
    <property type="entry name" value="SUBTILASE_HIS"/>
    <property type="match status" value="1"/>
</dbReference>
<dbReference type="PANTHER" id="PTHR43806:SF11">
    <property type="entry name" value="CEREVISIN-RELATED"/>
    <property type="match status" value="1"/>
</dbReference>
<dbReference type="EMBL" id="PFSE01000040">
    <property type="protein sequence ID" value="PJC28811.1"/>
    <property type="molecule type" value="Genomic_DNA"/>
</dbReference>
<organism evidence="10 11">
    <name type="scientific">Candidatus Shapirobacteria bacterium CG_4_9_14_0_2_um_filter_40_11</name>
    <dbReference type="NCBI Taxonomy" id="1974876"/>
    <lineage>
        <taxon>Bacteria</taxon>
        <taxon>Candidatus Shapironibacteriota</taxon>
    </lineage>
</organism>
<keyword evidence="5 6" id="KW-0720">Serine protease</keyword>
<evidence type="ECO:0000256" key="1">
    <source>
        <dbReference type="ARBA" id="ARBA00011073"/>
    </source>
</evidence>
<dbReference type="InterPro" id="IPR015500">
    <property type="entry name" value="Peptidase_S8_subtilisin-rel"/>
</dbReference>
<dbReference type="InterPro" id="IPR023827">
    <property type="entry name" value="Peptidase_S8_Asp-AS"/>
</dbReference>
<reference evidence="11" key="1">
    <citation type="submission" date="2017-09" db="EMBL/GenBank/DDBJ databases">
        <title>Depth-based differentiation of microbial function through sediment-hosted aquifers and enrichment of novel symbionts in the deep terrestrial subsurface.</title>
        <authorList>
            <person name="Probst A.J."/>
            <person name="Ladd B."/>
            <person name="Jarett J.K."/>
            <person name="Geller-Mcgrath D.E."/>
            <person name="Sieber C.M.K."/>
            <person name="Emerson J.B."/>
            <person name="Anantharaman K."/>
            <person name="Thomas B.C."/>
            <person name="Malmstrom R."/>
            <person name="Stieglmeier M."/>
            <person name="Klingl A."/>
            <person name="Woyke T."/>
            <person name="Ryan C.M."/>
            <person name="Banfield J.F."/>
        </authorList>
    </citation>
    <scope>NUCLEOTIDE SEQUENCE [LARGE SCALE GENOMIC DNA]</scope>
</reference>
<dbReference type="PROSITE" id="PS51892">
    <property type="entry name" value="SUBTILASE"/>
    <property type="match status" value="1"/>
</dbReference>
<dbReference type="InterPro" id="IPR037045">
    <property type="entry name" value="S8pro/Inhibitor_I9_sf"/>
</dbReference>
<feature type="active site" description="Charge relay system" evidence="6">
    <location>
        <position position="162"/>
    </location>
</feature>
<evidence type="ECO:0000256" key="2">
    <source>
        <dbReference type="ARBA" id="ARBA00022670"/>
    </source>
</evidence>
<evidence type="ECO:0000256" key="5">
    <source>
        <dbReference type="ARBA" id="ARBA00022825"/>
    </source>
</evidence>
<keyword evidence="4 6" id="KW-0378">Hydrolase</keyword>
<dbReference type="Gene3D" id="3.30.70.80">
    <property type="entry name" value="Peptidase S8 propeptide/proteinase inhibitor I9"/>
    <property type="match status" value="1"/>
</dbReference>
<dbReference type="PROSITE" id="PS00136">
    <property type="entry name" value="SUBTILASE_ASP"/>
    <property type="match status" value="1"/>
</dbReference>
<dbReference type="PRINTS" id="PR00723">
    <property type="entry name" value="SUBTILISIN"/>
</dbReference>
<comment type="similarity">
    <text evidence="1 6 7">Belongs to the peptidase S8 family.</text>
</comment>
<comment type="caution">
    <text evidence="10">The sequence shown here is derived from an EMBL/GenBank/DDBJ whole genome shotgun (WGS) entry which is preliminary data.</text>
</comment>
<evidence type="ECO:0000256" key="8">
    <source>
        <dbReference type="SAM" id="MobiDB-lite"/>
    </source>
</evidence>
<dbReference type="InterPro" id="IPR023828">
    <property type="entry name" value="Peptidase_S8_Ser-AS"/>
</dbReference>
<dbReference type="PANTHER" id="PTHR43806">
    <property type="entry name" value="PEPTIDASE S8"/>
    <property type="match status" value="1"/>
</dbReference>
<protein>
    <submittedName>
        <fullName evidence="10">Peptidase S8</fullName>
    </submittedName>
</protein>
<dbReference type="AlphaFoldDB" id="A0A2M8EUL0"/>
<accession>A0A2M8EUL0</accession>
<keyword evidence="3" id="KW-0479">Metal-binding</keyword>
<dbReference type="Proteomes" id="UP000230885">
    <property type="component" value="Unassembled WGS sequence"/>
</dbReference>
<keyword evidence="2 6" id="KW-0645">Protease</keyword>
<dbReference type="InterPro" id="IPR000209">
    <property type="entry name" value="Peptidase_S8/S53_dom"/>
</dbReference>
<gene>
    <name evidence="10" type="ORF">CO053_02645</name>
</gene>
<feature type="active site" description="Charge relay system" evidence="6">
    <location>
        <position position="195"/>
    </location>
</feature>
<dbReference type="GO" id="GO:0006508">
    <property type="term" value="P:proteolysis"/>
    <property type="evidence" value="ECO:0007669"/>
    <property type="project" value="UniProtKB-KW"/>
</dbReference>
<name>A0A2M8EUL0_9BACT</name>
<dbReference type="GO" id="GO:0004252">
    <property type="term" value="F:serine-type endopeptidase activity"/>
    <property type="evidence" value="ECO:0007669"/>
    <property type="project" value="UniProtKB-UniRule"/>
</dbReference>
<evidence type="ECO:0000313" key="10">
    <source>
        <dbReference type="EMBL" id="PJC28811.1"/>
    </source>
</evidence>
<dbReference type="InterPro" id="IPR036852">
    <property type="entry name" value="Peptidase_S8/S53_dom_sf"/>
</dbReference>
<evidence type="ECO:0000313" key="11">
    <source>
        <dbReference type="Proteomes" id="UP000230885"/>
    </source>
</evidence>
<sequence length="405" mass="43212">MMKRVMAFFFLFITVSVLLLGDKVSVSQAKSLKMERKIVVFKPEISDEMVKDNLIEKFSGQRIKNLRLINARVAFLSSSAQQNLEKQPGILRIDDDVIVEALLSWNRRIKPTRIPKPTSTPTPTATPTPIATQNLPWGIDRIDADLAWTTSSGSGIKVAIIDTGIDTGHPDLTANIKGGVNTIKSWVGYNDDNGHGTHVAGIVAALNNDYGVVGVGPQIDLYAVKALDRRGSGYLSDVIEGLDWAIQNNMQVVNMSLGTTSDIQSFSEAVQRVNSAGIVQVAAAGNDGKAVNYPAAYPEVIAVSATDQTDTIASWSSRGAEIDLAAPGVSIYSTYKNSAYKTLSGTSMASPHVAGAAALVLTVCETCNPAEVQQRLESTAEDLGISGKDNLYGSGLVDVQKAVTQ</sequence>
<dbReference type="Gene3D" id="3.40.50.200">
    <property type="entry name" value="Peptidase S8/S53 domain"/>
    <property type="match status" value="1"/>
</dbReference>
<dbReference type="Pfam" id="PF00082">
    <property type="entry name" value="Peptidase_S8"/>
    <property type="match status" value="1"/>
</dbReference>
<dbReference type="PROSITE" id="PS00138">
    <property type="entry name" value="SUBTILASE_SER"/>
    <property type="match status" value="1"/>
</dbReference>
<evidence type="ECO:0000259" key="9">
    <source>
        <dbReference type="Pfam" id="PF00082"/>
    </source>
</evidence>
<dbReference type="CDD" id="cd07477">
    <property type="entry name" value="Peptidases_S8_Subtilisin_subset"/>
    <property type="match status" value="1"/>
</dbReference>
<feature type="domain" description="Peptidase S8/S53" evidence="9">
    <location>
        <begin position="153"/>
        <end position="395"/>
    </location>
</feature>
<evidence type="ECO:0000256" key="7">
    <source>
        <dbReference type="RuleBase" id="RU003355"/>
    </source>
</evidence>
<evidence type="ECO:0000256" key="6">
    <source>
        <dbReference type="PROSITE-ProRule" id="PRU01240"/>
    </source>
</evidence>
<dbReference type="InterPro" id="IPR022398">
    <property type="entry name" value="Peptidase_S8_His-AS"/>
</dbReference>